<name>A0A0F7SP74_PHARH</name>
<sequence length="271" mass="30355">MRISLLNRPLFNSFFGIMDIKQGALLIVAFGLLNKIAGVYGLFGALFSGGTIGQLSFYLYSTVTLAGFVWGLKAISEEQTTNVFKFSHLYILDHLVTTFYTFLFSIVWWLYIPHDGRRVSNSPAQAAMIALAKSRGELLGEDLSDEERVRIAESLWDHEKIFAVFVLIACWALKIYFALALYSFASHLKHNSYRGLPMTNTSSTNMSSIGSNSAIPMMTTTTSSPNHIRSGSNGREEDEEEGKDVFKWDSEDEEGESSNKPKTSRRADERV</sequence>
<keyword evidence="2" id="KW-1133">Transmembrane helix</keyword>
<dbReference type="EMBL" id="LN483345">
    <property type="protein sequence ID" value="CDZ98837.1"/>
    <property type="molecule type" value="Genomic_DNA"/>
</dbReference>
<feature type="region of interest" description="Disordered" evidence="1">
    <location>
        <begin position="204"/>
        <end position="271"/>
    </location>
</feature>
<feature type="compositionally biased region" description="Polar residues" evidence="1">
    <location>
        <begin position="218"/>
        <end position="233"/>
    </location>
</feature>
<dbReference type="AlphaFoldDB" id="A0A0F7SP74"/>
<feature type="compositionally biased region" description="Low complexity" evidence="1">
    <location>
        <begin position="204"/>
        <end position="213"/>
    </location>
</feature>
<evidence type="ECO:0008006" key="4">
    <source>
        <dbReference type="Google" id="ProtNLM"/>
    </source>
</evidence>
<evidence type="ECO:0000256" key="2">
    <source>
        <dbReference type="SAM" id="Phobius"/>
    </source>
</evidence>
<dbReference type="Pfam" id="PF08552">
    <property type="entry name" value="Kei1"/>
    <property type="match status" value="1"/>
</dbReference>
<dbReference type="InterPro" id="IPR013862">
    <property type="entry name" value="Kei1"/>
</dbReference>
<dbReference type="GO" id="GO:0006673">
    <property type="term" value="P:inositol phosphoceramide metabolic process"/>
    <property type="evidence" value="ECO:0007669"/>
    <property type="project" value="InterPro"/>
</dbReference>
<protein>
    <recommendedName>
        <fullName evidence="4">DUF1753-domain-containing protein</fullName>
    </recommendedName>
</protein>
<evidence type="ECO:0000313" key="3">
    <source>
        <dbReference type="EMBL" id="CDZ98837.1"/>
    </source>
</evidence>
<dbReference type="GO" id="GO:0070916">
    <property type="term" value="C:inositol phosphoceramide synthase complex"/>
    <property type="evidence" value="ECO:0007669"/>
    <property type="project" value="TreeGrafter"/>
</dbReference>
<feature type="transmembrane region" description="Helical" evidence="2">
    <location>
        <begin position="57"/>
        <end position="76"/>
    </location>
</feature>
<proteinExistence type="predicted"/>
<keyword evidence="2" id="KW-0472">Membrane</keyword>
<reference evidence="3" key="1">
    <citation type="submission" date="2014-08" db="EMBL/GenBank/DDBJ databases">
        <authorList>
            <person name="Sharma Rahul"/>
            <person name="Thines Marco"/>
        </authorList>
    </citation>
    <scope>NUCLEOTIDE SEQUENCE</scope>
</reference>
<organism evidence="3">
    <name type="scientific">Phaffia rhodozyma</name>
    <name type="common">Yeast</name>
    <name type="synonym">Xanthophyllomyces dendrorhous</name>
    <dbReference type="NCBI Taxonomy" id="264483"/>
    <lineage>
        <taxon>Eukaryota</taxon>
        <taxon>Fungi</taxon>
        <taxon>Dikarya</taxon>
        <taxon>Basidiomycota</taxon>
        <taxon>Agaricomycotina</taxon>
        <taxon>Tremellomycetes</taxon>
        <taxon>Cystofilobasidiales</taxon>
        <taxon>Mrakiaceae</taxon>
        <taxon>Phaffia</taxon>
    </lineage>
</organism>
<dbReference type="PANTHER" id="PTHR28077">
    <property type="entry name" value="INOSITOL PHOSPHORYLCERAMIDE SYNTHASE REGULATORY SUBUNIT KEI1"/>
    <property type="match status" value="1"/>
</dbReference>
<feature type="transmembrane region" description="Helical" evidence="2">
    <location>
        <begin position="88"/>
        <end position="111"/>
    </location>
</feature>
<dbReference type="PANTHER" id="PTHR28077:SF1">
    <property type="entry name" value="INOSITOL PHOSPHORYLCERAMIDE SYNTHASE REGULATORY SUBUNIT KEI1"/>
    <property type="match status" value="1"/>
</dbReference>
<evidence type="ECO:0000256" key="1">
    <source>
        <dbReference type="SAM" id="MobiDB-lite"/>
    </source>
</evidence>
<accession>A0A0F7SP74</accession>
<keyword evidence="2" id="KW-0812">Transmembrane</keyword>
<dbReference type="GO" id="GO:0070917">
    <property type="term" value="F:inositol phosphoceramide synthase regulator activity"/>
    <property type="evidence" value="ECO:0007669"/>
    <property type="project" value="InterPro"/>
</dbReference>
<feature type="transmembrane region" description="Helical" evidence="2">
    <location>
        <begin position="161"/>
        <end position="184"/>
    </location>
</feature>
<dbReference type="GO" id="GO:0000139">
    <property type="term" value="C:Golgi membrane"/>
    <property type="evidence" value="ECO:0007669"/>
    <property type="project" value="TreeGrafter"/>
</dbReference>